<evidence type="ECO:0000256" key="4">
    <source>
        <dbReference type="PROSITE-ProRule" id="PRU00091"/>
    </source>
</evidence>
<dbReference type="InterPro" id="IPR011011">
    <property type="entry name" value="Znf_FYVE_PHD"/>
</dbReference>
<feature type="region of interest" description="Disordered" evidence="5">
    <location>
        <begin position="841"/>
        <end position="882"/>
    </location>
</feature>
<dbReference type="InterPro" id="IPR013083">
    <property type="entry name" value="Znf_RING/FYVE/PHD"/>
</dbReference>
<organism evidence="7 8">
    <name type="scientific">Ladona fulva</name>
    <name type="common">Scarce chaser dragonfly</name>
    <name type="synonym">Libellula fulva</name>
    <dbReference type="NCBI Taxonomy" id="123851"/>
    <lineage>
        <taxon>Eukaryota</taxon>
        <taxon>Metazoa</taxon>
        <taxon>Ecdysozoa</taxon>
        <taxon>Arthropoda</taxon>
        <taxon>Hexapoda</taxon>
        <taxon>Insecta</taxon>
        <taxon>Pterygota</taxon>
        <taxon>Palaeoptera</taxon>
        <taxon>Odonata</taxon>
        <taxon>Epiprocta</taxon>
        <taxon>Anisoptera</taxon>
        <taxon>Libelluloidea</taxon>
        <taxon>Libellulidae</taxon>
        <taxon>Ladona</taxon>
    </lineage>
</organism>
<dbReference type="InterPro" id="IPR017455">
    <property type="entry name" value="Znf_FYVE-rel"/>
</dbReference>
<dbReference type="AlphaFoldDB" id="A0A8K0KGG5"/>
<dbReference type="InterPro" id="IPR000306">
    <property type="entry name" value="Znf_FYVE"/>
</dbReference>
<feature type="region of interest" description="Disordered" evidence="5">
    <location>
        <begin position="482"/>
        <end position="508"/>
    </location>
</feature>
<evidence type="ECO:0000313" key="8">
    <source>
        <dbReference type="Proteomes" id="UP000792457"/>
    </source>
</evidence>
<reference evidence="7" key="2">
    <citation type="submission" date="2017-10" db="EMBL/GenBank/DDBJ databases">
        <title>Ladona fulva Genome sequencing and assembly.</title>
        <authorList>
            <person name="Murali S."/>
            <person name="Richards S."/>
            <person name="Bandaranaike D."/>
            <person name="Bellair M."/>
            <person name="Blankenburg K."/>
            <person name="Chao H."/>
            <person name="Dinh H."/>
            <person name="Doddapaneni H."/>
            <person name="Dugan-Rocha S."/>
            <person name="Elkadiri S."/>
            <person name="Gnanaolivu R."/>
            <person name="Hernandez B."/>
            <person name="Skinner E."/>
            <person name="Javaid M."/>
            <person name="Lee S."/>
            <person name="Li M."/>
            <person name="Ming W."/>
            <person name="Munidasa M."/>
            <person name="Muniz J."/>
            <person name="Nguyen L."/>
            <person name="Hughes D."/>
            <person name="Osuji N."/>
            <person name="Pu L.-L."/>
            <person name="Puazo M."/>
            <person name="Qu C."/>
            <person name="Quiroz J."/>
            <person name="Raj R."/>
            <person name="Weissenberger G."/>
            <person name="Xin Y."/>
            <person name="Zou X."/>
            <person name="Han Y."/>
            <person name="Worley K."/>
            <person name="Muzny D."/>
            <person name="Gibbs R."/>
        </authorList>
    </citation>
    <scope>NUCLEOTIDE SEQUENCE</scope>
    <source>
        <strain evidence="7">Sampled in the wild</strain>
    </source>
</reference>
<dbReference type="InterPro" id="IPR037145">
    <property type="entry name" value="SARA_Smad-bd_sf"/>
</dbReference>
<keyword evidence="1" id="KW-0479">Metal-binding</keyword>
<dbReference type="GO" id="GO:0031901">
    <property type="term" value="C:early endosome membrane"/>
    <property type="evidence" value="ECO:0007669"/>
    <property type="project" value="TreeGrafter"/>
</dbReference>
<evidence type="ECO:0000256" key="3">
    <source>
        <dbReference type="ARBA" id="ARBA00022833"/>
    </source>
</evidence>
<feature type="compositionally biased region" description="Basic and acidic residues" evidence="5">
    <location>
        <begin position="429"/>
        <end position="440"/>
    </location>
</feature>
<dbReference type="EMBL" id="KZ308814">
    <property type="protein sequence ID" value="KAG8234460.1"/>
    <property type="molecule type" value="Genomic_DNA"/>
</dbReference>
<feature type="region of interest" description="Disordered" evidence="5">
    <location>
        <begin position="551"/>
        <end position="731"/>
    </location>
</feature>
<dbReference type="Pfam" id="PF01363">
    <property type="entry name" value="FYVE"/>
    <property type="match status" value="1"/>
</dbReference>
<feature type="region of interest" description="Disordered" evidence="5">
    <location>
        <begin position="208"/>
        <end position="242"/>
    </location>
</feature>
<dbReference type="PANTHER" id="PTHR46319">
    <property type="entry name" value="ZINC FINGER FYVE DOMAIN-CONTAINING PROTEIN"/>
    <property type="match status" value="1"/>
</dbReference>
<reference evidence="7" key="1">
    <citation type="submission" date="2013-04" db="EMBL/GenBank/DDBJ databases">
        <authorList>
            <person name="Qu J."/>
            <person name="Murali S.C."/>
            <person name="Bandaranaike D."/>
            <person name="Bellair M."/>
            <person name="Blankenburg K."/>
            <person name="Chao H."/>
            <person name="Dinh H."/>
            <person name="Doddapaneni H."/>
            <person name="Downs B."/>
            <person name="Dugan-Rocha S."/>
            <person name="Elkadiri S."/>
            <person name="Gnanaolivu R.D."/>
            <person name="Hernandez B."/>
            <person name="Javaid M."/>
            <person name="Jayaseelan J.C."/>
            <person name="Lee S."/>
            <person name="Li M."/>
            <person name="Ming W."/>
            <person name="Munidasa M."/>
            <person name="Muniz J."/>
            <person name="Nguyen L."/>
            <person name="Ongeri F."/>
            <person name="Osuji N."/>
            <person name="Pu L.-L."/>
            <person name="Puazo M."/>
            <person name="Qu C."/>
            <person name="Quiroz J."/>
            <person name="Raj R."/>
            <person name="Weissenberger G."/>
            <person name="Xin Y."/>
            <person name="Zou X."/>
            <person name="Han Y."/>
            <person name="Richards S."/>
            <person name="Worley K."/>
            <person name="Muzny D."/>
            <person name="Gibbs R."/>
        </authorList>
    </citation>
    <scope>NUCLEOTIDE SEQUENCE</scope>
    <source>
        <strain evidence="7">Sampled in the wild</strain>
    </source>
</reference>
<dbReference type="Proteomes" id="UP000792457">
    <property type="component" value="Unassembled WGS sequence"/>
</dbReference>
<feature type="compositionally biased region" description="Polar residues" evidence="5">
    <location>
        <begin position="382"/>
        <end position="397"/>
    </location>
</feature>
<feature type="compositionally biased region" description="Basic and acidic residues" evidence="5">
    <location>
        <begin position="216"/>
        <end position="230"/>
    </location>
</feature>
<dbReference type="InterPro" id="IPR024608">
    <property type="entry name" value="SARA-like_SBD"/>
</dbReference>
<feature type="compositionally biased region" description="Basic and acidic residues" evidence="5">
    <location>
        <begin position="664"/>
        <end position="673"/>
    </location>
</feature>
<sequence>MVDADFAPQPIPAPAVRLPDSAHNGTTLLQGNNSSSISVQVGQSQHPFEYWPQNETSFPKPLLSEEVTQPKDEALAETSSEESSRAGAVLNSVEEYSSGVEDKNVGITPESIVVNNGSHLVGLENCVTDTGVLVEEREVEFISQESGRGIATSATIDEDKVEDVIDTNQAVPDSVAGHSSELVSAPATLPSSNAAVLIEESLETCNEDSLCGQSEPSDHDYPSELYHEDGNSENVPLDEEETGCVDASLVESREVERDVRLVKPAADINVKSDVPEVKPISFQLDEDLSDSEVNRYLEELEEEESKDSDESSNENDANEVSSSVQEDEGNVEEAEPVDESQEVETDEVEDEEVIPKGTLTKEIGEEPVRDDSSPKRSVVAKVQTNTADSTVEEQNLGTGMESEASADGSNMECVKEEVPSENVVGEKAMSGEDRGCKVEGMEGTEVLEKSSNVRKAVEDSRVESWVVEGSGKLLEGASVNERVSAANKSSESVSVTKQESRSGMPVRPDTLSISALVGSVGNSSVDEEDSIPIPLVLGSARSKGEAKQVMFSDGIRPGGELTELDRSPTGMSGPSKSPALTAVQRKIANRLGKRMPGVVPPGPPGATPANPRPPSDIGARMSVNEIPVKLEAKVQAETELPQEHPSHLSTLSQLESDSMSEAIGTRDEADPQIRSEQIPVSAPEESLSHEIGDHKHPEEDRPVVPDSIEDSTPDSGDGTPLPGEIPSGNEVDEQNVASGVASNSEFQDSAASSSPNEEAGCTALALGDVAPFWVPDADAPSCMSCAIKFTLIKRRHHCRACGKVLCSKCCSSKAKLTYMKHSEARVCLPCFGILQEAASGGVSPTGGGRYHPSHGGEEGTSSDHSPRRRHTRPDPNNPMEYCSTVPPLEQVGERARAPPPTVMVPVGVLKREGPVISGPMSQLPTVASRIPDDALPPLVDKSTGSCVGGGEYNFEEGPDLEKLMETLRDDSEPPVAFALSTNFFVLVKIITR</sequence>
<evidence type="ECO:0000256" key="2">
    <source>
        <dbReference type="ARBA" id="ARBA00022771"/>
    </source>
</evidence>
<dbReference type="Gene3D" id="4.10.720.10">
    <property type="entry name" value="Smad anchor for receptor activation, Smad-binding domain"/>
    <property type="match status" value="1"/>
</dbReference>
<keyword evidence="8" id="KW-1185">Reference proteome</keyword>
<dbReference type="GO" id="GO:0008270">
    <property type="term" value="F:zinc ion binding"/>
    <property type="evidence" value="ECO:0007669"/>
    <property type="project" value="UniProtKB-KW"/>
</dbReference>
<dbReference type="Gene3D" id="3.30.40.10">
    <property type="entry name" value="Zinc/RING finger domain, C3HC4 (zinc finger)"/>
    <property type="match status" value="1"/>
</dbReference>
<dbReference type="GO" id="GO:0016197">
    <property type="term" value="P:endosomal transport"/>
    <property type="evidence" value="ECO:0007669"/>
    <property type="project" value="TreeGrafter"/>
</dbReference>
<accession>A0A8K0KGG5</accession>
<feature type="region of interest" description="Disordered" evidence="5">
    <location>
        <begin position="69"/>
        <end position="88"/>
    </location>
</feature>
<feature type="region of interest" description="Disordered" evidence="5">
    <location>
        <begin position="298"/>
        <end position="442"/>
    </location>
</feature>
<keyword evidence="2 4" id="KW-0863">Zinc-finger</keyword>
<evidence type="ECO:0000256" key="1">
    <source>
        <dbReference type="ARBA" id="ARBA00022723"/>
    </source>
</evidence>
<feature type="compositionally biased region" description="Acidic residues" evidence="5">
    <location>
        <begin position="325"/>
        <end position="352"/>
    </location>
</feature>
<feature type="compositionally biased region" description="Basic and acidic residues" evidence="5">
    <location>
        <begin position="686"/>
        <end position="703"/>
    </location>
</feature>
<dbReference type="Pfam" id="PF11409">
    <property type="entry name" value="SARA"/>
    <property type="match status" value="1"/>
</dbReference>
<dbReference type="PROSITE" id="PS50178">
    <property type="entry name" value="ZF_FYVE"/>
    <property type="match status" value="1"/>
</dbReference>
<feature type="compositionally biased region" description="Low complexity" evidence="5">
    <location>
        <begin position="30"/>
        <end position="40"/>
    </location>
</feature>
<dbReference type="OrthoDB" id="5872154at2759"/>
<feature type="domain" description="FYVE-type" evidence="6">
    <location>
        <begin position="776"/>
        <end position="835"/>
    </location>
</feature>
<comment type="caution">
    <text evidence="7">The sequence shown here is derived from an EMBL/GenBank/DDBJ whole genome shotgun (WGS) entry which is preliminary data.</text>
</comment>
<feature type="compositionally biased region" description="Polar residues" evidence="5">
    <location>
        <begin position="647"/>
        <end position="659"/>
    </location>
</feature>
<evidence type="ECO:0000313" key="7">
    <source>
        <dbReference type="EMBL" id="KAG8234460.1"/>
    </source>
</evidence>
<keyword evidence="3" id="KW-0862">Zinc</keyword>
<dbReference type="CDD" id="cd15729">
    <property type="entry name" value="FYVE_endofin"/>
    <property type="match status" value="1"/>
</dbReference>
<feature type="compositionally biased region" description="Acidic residues" evidence="5">
    <location>
        <begin position="299"/>
        <end position="317"/>
    </location>
</feature>
<feature type="compositionally biased region" description="Pro residues" evidence="5">
    <location>
        <begin position="598"/>
        <end position="614"/>
    </location>
</feature>
<proteinExistence type="predicted"/>
<dbReference type="PANTHER" id="PTHR46319:SF3">
    <property type="entry name" value="ZINC FINGER FYVE DOMAIN-CONTAINING PROTEIN"/>
    <property type="match status" value="1"/>
</dbReference>
<evidence type="ECO:0000256" key="5">
    <source>
        <dbReference type="SAM" id="MobiDB-lite"/>
    </source>
</evidence>
<name>A0A8K0KGG5_LADFU</name>
<feature type="compositionally biased region" description="Polar residues" evidence="5">
    <location>
        <begin position="486"/>
        <end position="497"/>
    </location>
</feature>
<feature type="region of interest" description="Disordered" evidence="5">
    <location>
        <begin position="1"/>
        <end position="40"/>
    </location>
</feature>
<dbReference type="SMART" id="SM00064">
    <property type="entry name" value="FYVE"/>
    <property type="match status" value="1"/>
</dbReference>
<dbReference type="FunFam" id="3.30.40.10:FF:000084">
    <property type="entry name" value="Zinc finger, FYVE domain-containing 9b"/>
    <property type="match status" value="1"/>
</dbReference>
<gene>
    <name evidence="7" type="ORF">J437_LFUL011859</name>
</gene>
<feature type="compositionally biased region" description="Basic and acidic residues" evidence="5">
    <location>
        <begin position="362"/>
        <end position="374"/>
    </location>
</feature>
<evidence type="ECO:0000259" key="6">
    <source>
        <dbReference type="PROSITE" id="PS50178"/>
    </source>
</evidence>
<feature type="compositionally biased region" description="Basic and acidic residues" evidence="5">
    <location>
        <begin position="628"/>
        <end position="646"/>
    </location>
</feature>
<protein>
    <recommendedName>
        <fullName evidence="6">FYVE-type domain-containing protein</fullName>
    </recommendedName>
</protein>
<dbReference type="SMART" id="SM01422">
    <property type="entry name" value="SARA"/>
    <property type="match status" value="1"/>
</dbReference>
<dbReference type="SUPFAM" id="SSF57903">
    <property type="entry name" value="FYVE/PHD zinc finger"/>
    <property type="match status" value="1"/>
</dbReference>